<feature type="transmembrane region" description="Helical" evidence="7">
    <location>
        <begin position="21"/>
        <end position="45"/>
    </location>
</feature>
<feature type="transmembrane region" description="Helical" evidence="7">
    <location>
        <begin position="84"/>
        <end position="104"/>
    </location>
</feature>
<gene>
    <name evidence="8" type="ORF">GCM10023215_22700</name>
</gene>
<keyword evidence="2" id="KW-0813">Transport</keyword>
<evidence type="ECO:0000313" key="8">
    <source>
        <dbReference type="EMBL" id="GAA4686634.1"/>
    </source>
</evidence>
<keyword evidence="5 7" id="KW-1133">Transmembrane helix</keyword>
<feature type="transmembrane region" description="Helical" evidence="7">
    <location>
        <begin position="294"/>
        <end position="313"/>
    </location>
</feature>
<evidence type="ECO:0000256" key="4">
    <source>
        <dbReference type="ARBA" id="ARBA00022692"/>
    </source>
</evidence>
<comment type="caution">
    <text evidence="8">The sequence shown here is derived from an EMBL/GenBank/DDBJ whole genome shotgun (WGS) entry which is preliminary data.</text>
</comment>
<feature type="transmembrane region" description="Helical" evidence="7">
    <location>
        <begin position="51"/>
        <end position="72"/>
    </location>
</feature>
<reference evidence="9" key="1">
    <citation type="journal article" date="2019" name="Int. J. Syst. Evol. Microbiol.">
        <title>The Global Catalogue of Microorganisms (GCM) 10K type strain sequencing project: providing services to taxonomists for standard genome sequencing and annotation.</title>
        <authorList>
            <consortium name="The Broad Institute Genomics Platform"/>
            <consortium name="The Broad Institute Genome Sequencing Center for Infectious Disease"/>
            <person name="Wu L."/>
            <person name="Ma J."/>
        </authorList>
    </citation>
    <scope>NUCLEOTIDE SEQUENCE [LARGE SCALE GENOMIC DNA]</scope>
    <source>
        <strain evidence="9">JCM 18055</strain>
    </source>
</reference>
<feature type="transmembrane region" description="Helical" evidence="7">
    <location>
        <begin position="148"/>
        <end position="171"/>
    </location>
</feature>
<evidence type="ECO:0000313" key="9">
    <source>
        <dbReference type="Proteomes" id="UP001500325"/>
    </source>
</evidence>
<keyword evidence="9" id="KW-1185">Reference proteome</keyword>
<dbReference type="EMBL" id="BAABIC010000006">
    <property type="protein sequence ID" value="GAA4686634.1"/>
    <property type="molecule type" value="Genomic_DNA"/>
</dbReference>
<evidence type="ECO:0000256" key="2">
    <source>
        <dbReference type="ARBA" id="ARBA00022448"/>
    </source>
</evidence>
<dbReference type="SUPFAM" id="SSF103473">
    <property type="entry name" value="MFS general substrate transporter"/>
    <property type="match status" value="1"/>
</dbReference>
<accession>A0ABP8WFM0</accession>
<dbReference type="PANTHER" id="PTHR23513">
    <property type="entry name" value="INTEGRAL MEMBRANE EFFLUX PROTEIN-RELATED"/>
    <property type="match status" value="1"/>
</dbReference>
<sequence length="415" mass="41554">MSAVDRVLDTRPLRGHAGFRRLWIGSTASAFSGQVAVVAVLAQVWELTASPALVGVVGLATGVPIAVFATLGGTLADALDRRRLVLLTSAAAAVVAGLLALQAAVGVRSWALVLALVAAQTGCTALGSSARRTFVPRLLPRDQVAPALALNHVSFQGAMLVGPALAGVVIAGWGTTAAYALDAAATALSLYGVARLPAMRPDRADVRRGLAAGVRDTVEGWEILLRTPALRAALAVDLTQTLLAMPVALFPALNAERFGDDPRTLGLFLSAIAAGGIGAGLLSGPVTRARRPGLVMVWAAGTWGVGLAVFGLVDGLVAGLACLAVAGAADTVSVISRGTLVQLATPDSHLGRVSAAEYVVGAAGPGIGNARAGLVAGLVGPGPAAATGGAACVVCVAAIGALGRELRRWTVDDRG</sequence>
<keyword evidence="3" id="KW-1003">Cell membrane</keyword>
<feature type="transmembrane region" description="Helical" evidence="7">
    <location>
        <begin position="232"/>
        <end position="253"/>
    </location>
</feature>
<dbReference type="InterPro" id="IPR036259">
    <property type="entry name" value="MFS_trans_sf"/>
</dbReference>
<dbReference type="Gene3D" id="1.20.1250.20">
    <property type="entry name" value="MFS general substrate transporter like domains"/>
    <property type="match status" value="1"/>
</dbReference>
<dbReference type="CDD" id="cd06173">
    <property type="entry name" value="MFS_MefA_like"/>
    <property type="match status" value="1"/>
</dbReference>
<dbReference type="Proteomes" id="UP001500325">
    <property type="component" value="Unassembled WGS sequence"/>
</dbReference>
<dbReference type="InterPro" id="IPR010290">
    <property type="entry name" value="TM_effector"/>
</dbReference>
<protein>
    <submittedName>
        <fullName evidence="8">MFS transporter</fullName>
    </submittedName>
</protein>
<feature type="transmembrane region" description="Helical" evidence="7">
    <location>
        <begin position="265"/>
        <end position="282"/>
    </location>
</feature>
<evidence type="ECO:0000256" key="6">
    <source>
        <dbReference type="ARBA" id="ARBA00023136"/>
    </source>
</evidence>
<evidence type="ECO:0000256" key="3">
    <source>
        <dbReference type="ARBA" id="ARBA00022475"/>
    </source>
</evidence>
<dbReference type="PANTHER" id="PTHR23513:SF9">
    <property type="entry name" value="ENTEROBACTIN EXPORTER ENTS"/>
    <property type="match status" value="1"/>
</dbReference>
<feature type="transmembrane region" description="Helical" evidence="7">
    <location>
        <begin position="384"/>
        <end position="402"/>
    </location>
</feature>
<keyword evidence="4 7" id="KW-0812">Transmembrane</keyword>
<proteinExistence type="predicted"/>
<evidence type="ECO:0000256" key="7">
    <source>
        <dbReference type="SAM" id="Phobius"/>
    </source>
</evidence>
<keyword evidence="6 7" id="KW-0472">Membrane</keyword>
<dbReference type="Pfam" id="PF05977">
    <property type="entry name" value="MFS_3"/>
    <property type="match status" value="1"/>
</dbReference>
<evidence type="ECO:0000256" key="1">
    <source>
        <dbReference type="ARBA" id="ARBA00004429"/>
    </source>
</evidence>
<comment type="subcellular location">
    <subcellularLocation>
        <location evidence="1">Cell inner membrane</location>
        <topology evidence="1">Multi-pass membrane protein</topology>
    </subcellularLocation>
</comment>
<dbReference type="RefSeq" id="WP_345380329.1">
    <property type="nucleotide sequence ID" value="NZ_BAABIC010000006.1"/>
</dbReference>
<organism evidence="8 9">
    <name type="scientific">Pseudonocardia yuanmonensis</name>
    <dbReference type="NCBI Taxonomy" id="1095914"/>
    <lineage>
        <taxon>Bacteria</taxon>
        <taxon>Bacillati</taxon>
        <taxon>Actinomycetota</taxon>
        <taxon>Actinomycetes</taxon>
        <taxon>Pseudonocardiales</taxon>
        <taxon>Pseudonocardiaceae</taxon>
        <taxon>Pseudonocardia</taxon>
    </lineage>
</organism>
<evidence type="ECO:0000256" key="5">
    <source>
        <dbReference type="ARBA" id="ARBA00022989"/>
    </source>
</evidence>
<name>A0ABP8WFM0_9PSEU</name>